<gene>
    <name evidence="5" type="ORF">DES45_108161</name>
</gene>
<dbReference type="GO" id="GO:0003677">
    <property type="term" value="F:DNA binding"/>
    <property type="evidence" value="ECO:0007669"/>
    <property type="project" value="UniProtKB-KW"/>
</dbReference>
<evidence type="ECO:0000256" key="2">
    <source>
        <dbReference type="ARBA" id="ARBA00023125"/>
    </source>
</evidence>
<dbReference type="SMART" id="SM00345">
    <property type="entry name" value="HTH_GNTR"/>
    <property type="match status" value="1"/>
</dbReference>
<dbReference type="InterPro" id="IPR036388">
    <property type="entry name" value="WH-like_DNA-bd_sf"/>
</dbReference>
<keyword evidence="3" id="KW-0804">Transcription</keyword>
<reference evidence="5 6" key="1">
    <citation type="submission" date="2018-07" db="EMBL/GenBank/DDBJ databases">
        <title>Genomic Encyclopedia of Type Strains, Phase IV (KMG-IV): sequencing the most valuable type-strain genomes for metagenomic binning, comparative biology and taxonomic classification.</title>
        <authorList>
            <person name="Goeker M."/>
        </authorList>
    </citation>
    <scope>NUCLEOTIDE SEQUENCE [LARGE SCALE GENOMIC DNA]</scope>
    <source>
        <strain evidence="5 6">DSM 14364</strain>
    </source>
</reference>
<evidence type="ECO:0000313" key="6">
    <source>
        <dbReference type="Proteomes" id="UP000254925"/>
    </source>
</evidence>
<evidence type="ECO:0000313" key="5">
    <source>
        <dbReference type="EMBL" id="RDI56812.1"/>
    </source>
</evidence>
<dbReference type="PANTHER" id="PTHR43537">
    <property type="entry name" value="TRANSCRIPTIONAL REGULATOR, GNTR FAMILY"/>
    <property type="match status" value="1"/>
</dbReference>
<keyword evidence="6" id="KW-1185">Reference proteome</keyword>
<dbReference type="InterPro" id="IPR008920">
    <property type="entry name" value="TF_FadR/GntR_C"/>
</dbReference>
<dbReference type="PROSITE" id="PS50949">
    <property type="entry name" value="HTH_GNTR"/>
    <property type="match status" value="1"/>
</dbReference>
<evidence type="ECO:0000256" key="3">
    <source>
        <dbReference type="ARBA" id="ARBA00023163"/>
    </source>
</evidence>
<proteinExistence type="predicted"/>
<dbReference type="Pfam" id="PF00392">
    <property type="entry name" value="GntR"/>
    <property type="match status" value="1"/>
</dbReference>
<evidence type="ECO:0000259" key="4">
    <source>
        <dbReference type="PROSITE" id="PS50949"/>
    </source>
</evidence>
<keyword evidence="2" id="KW-0238">DNA-binding</keyword>
<dbReference type="PANTHER" id="PTHR43537:SF45">
    <property type="entry name" value="GNTR FAMILY REGULATORY PROTEIN"/>
    <property type="match status" value="1"/>
</dbReference>
<dbReference type="InterPro" id="IPR036390">
    <property type="entry name" value="WH_DNA-bd_sf"/>
</dbReference>
<comment type="caution">
    <text evidence="5">The sequence shown here is derived from an EMBL/GenBank/DDBJ whole genome shotgun (WGS) entry which is preliminary data.</text>
</comment>
<dbReference type="AlphaFoldDB" id="A0A370HGN4"/>
<protein>
    <submittedName>
        <fullName evidence="5">GntR family transcriptional regulator</fullName>
    </submittedName>
</protein>
<keyword evidence="1" id="KW-0805">Transcription regulation</keyword>
<name>A0A370HGN4_9HYPH</name>
<dbReference type="RefSeq" id="WP_114771793.1">
    <property type="nucleotide sequence ID" value="NZ_QQBB01000008.1"/>
</dbReference>
<dbReference type="EMBL" id="QQBB01000008">
    <property type="protein sequence ID" value="RDI56812.1"/>
    <property type="molecule type" value="Genomic_DNA"/>
</dbReference>
<dbReference type="Pfam" id="PF07729">
    <property type="entry name" value="FCD"/>
    <property type="match status" value="1"/>
</dbReference>
<dbReference type="OrthoDB" id="9028214at2"/>
<organism evidence="5 6">
    <name type="scientific">Microvirga subterranea</name>
    <dbReference type="NCBI Taxonomy" id="186651"/>
    <lineage>
        <taxon>Bacteria</taxon>
        <taxon>Pseudomonadati</taxon>
        <taxon>Pseudomonadota</taxon>
        <taxon>Alphaproteobacteria</taxon>
        <taxon>Hyphomicrobiales</taxon>
        <taxon>Methylobacteriaceae</taxon>
        <taxon>Microvirga</taxon>
    </lineage>
</organism>
<dbReference type="SUPFAM" id="SSF46785">
    <property type="entry name" value="Winged helix' DNA-binding domain"/>
    <property type="match status" value="1"/>
</dbReference>
<dbReference type="GO" id="GO:0003700">
    <property type="term" value="F:DNA-binding transcription factor activity"/>
    <property type="evidence" value="ECO:0007669"/>
    <property type="project" value="InterPro"/>
</dbReference>
<dbReference type="Gene3D" id="1.20.120.530">
    <property type="entry name" value="GntR ligand-binding domain-like"/>
    <property type="match status" value="1"/>
</dbReference>
<dbReference type="InterPro" id="IPR000524">
    <property type="entry name" value="Tscrpt_reg_HTH_GntR"/>
</dbReference>
<feature type="domain" description="HTH gntR-type" evidence="4">
    <location>
        <begin position="10"/>
        <end position="77"/>
    </location>
</feature>
<dbReference type="SUPFAM" id="SSF48008">
    <property type="entry name" value="GntR ligand-binding domain-like"/>
    <property type="match status" value="1"/>
</dbReference>
<dbReference type="CDD" id="cd07377">
    <property type="entry name" value="WHTH_GntR"/>
    <property type="match status" value="1"/>
</dbReference>
<dbReference type="Gene3D" id="1.10.10.10">
    <property type="entry name" value="Winged helix-like DNA-binding domain superfamily/Winged helix DNA-binding domain"/>
    <property type="match status" value="1"/>
</dbReference>
<sequence>MPEGLDESPLLVRTSVYQQLRAAILSCAIRPGTQIQERQLAEQYQVSKSPIRDALLKLEEQNLIEVMPRKGYRVKRISLTDARELYEMRQILERESIIRLLDTASDGILSDLDEFRTLPSPIELSKWIEYNSAFHGFLAANCGNSRLARAGCDAIEQYERLTYVSVTSSNELSLADFVAEHGAIIDAIQRRDKRQALALARDHIESSRRRVLDALENLSVIA</sequence>
<dbReference type="SMART" id="SM00895">
    <property type="entry name" value="FCD"/>
    <property type="match status" value="1"/>
</dbReference>
<dbReference type="InterPro" id="IPR011711">
    <property type="entry name" value="GntR_C"/>
</dbReference>
<accession>A0A370HGN4</accession>
<dbReference type="Proteomes" id="UP000254925">
    <property type="component" value="Unassembled WGS sequence"/>
</dbReference>
<evidence type="ECO:0000256" key="1">
    <source>
        <dbReference type="ARBA" id="ARBA00023015"/>
    </source>
</evidence>